<keyword evidence="10" id="KW-1185">Reference proteome</keyword>
<sequence>MRALLVQPRSPLTYWSYHFALPYAGKAAALPPLGLATLAALLPSRWEVRIVDLHLAPLDDADLAWADAVLVSGMLVHADGIRTVLRRARALGKRTVVGGPAATTSPGLFPEADHVFRGEAEGRLDALVAALEAPSASAPRLLSPAPGAPRPDLRTSPTPRFELLQLDRYASLAVQLSRGCPFQCEFCDIIEVFGRAPRLKSAEQILAELTALYRLGGRGSLFFVDDNFIGNRRAVKALLPLLAAWQEEHGHPFDLYTEASLDLAGEPELLAAMVRAGFSAVFVGIESPSEEALAEAGKRQNLRQDPAEAVRVLTRAGLEVMAGFIVGFDADREDIFDEQLAFIAASAIPRAMAGVLMALPGTALWRRLEREGRLRRAATGDQFGRPNFEPALDERALVAGYRRLLAALYTDEAFYARCERHLAEAAFPGAGALTPGWPAILARAALGIGVAARRRARFWRLVALGARRGRQAFGRAVTLAILGEHMIRYTEEVALPRLDAVLAAIDARREASAAPLAAASPADRASGCRAASSDARRELPC</sequence>
<dbReference type="Proteomes" id="UP000503640">
    <property type="component" value="Unassembled WGS sequence"/>
</dbReference>
<evidence type="ECO:0000313" key="9">
    <source>
        <dbReference type="EMBL" id="GEJ59481.1"/>
    </source>
</evidence>
<dbReference type="SFLD" id="SFLDF00303">
    <property type="entry name" value="hopanoid_C2-methyltransferase"/>
    <property type="match status" value="1"/>
</dbReference>
<dbReference type="Gene3D" id="3.40.50.280">
    <property type="entry name" value="Cobalamin-binding domain"/>
    <property type="match status" value="1"/>
</dbReference>
<name>A0A7I9VT52_9BACT</name>
<dbReference type="InterPro" id="IPR023404">
    <property type="entry name" value="rSAM_horseshoe"/>
</dbReference>
<dbReference type="InterPro" id="IPR000385">
    <property type="entry name" value="MoaA_NifB_PqqE_Fe-S-bd_CS"/>
</dbReference>
<dbReference type="EMBL" id="BJTG01000015">
    <property type="protein sequence ID" value="GEJ59481.1"/>
    <property type="molecule type" value="Genomic_DNA"/>
</dbReference>
<feature type="region of interest" description="Disordered" evidence="7">
    <location>
        <begin position="138"/>
        <end position="157"/>
    </location>
</feature>
<keyword evidence="4" id="KW-0479">Metal-binding</keyword>
<dbReference type="InterPro" id="IPR007197">
    <property type="entry name" value="rSAM"/>
</dbReference>
<dbReference type="GO" id="GO:0032324">
    <property type="term" value="P:molybdopterin cofactor biosynthetic process"/>
    <property type="evidence" value="ECO:0007669"/>
    <property type="project" value="UniProtKB-ARBA"/>
</dbReference>
<dbReference type="InterPro" id="IPR034466">
    <property type="entry name" value="Methyltransferase_Class_B"/>
</dbReference>
<dbReference type="PROSITE" id="PS01305">
    <property type="entry name" value="MOAA_NIFB_PQQE"/>
    <property type="match status" value="1"/>
</dbReference>
<dbReference type="CDD" id="cd01335">
    <property type="entry name" value="Radical_SAM"/>
    <property type="match status" value="1"/>
</dbReference>
<dbReference type="GO" id="GO:0046872">
    <property type="term" value="F:metal ion binding"/>
    <property type="evidence" value="ECO:0007669"/>
    <property type="project" value="UniProtKB-KW"/>
</dbReference>
<dbReference type="InterPro" id="IPR006158">
    <property type="entry name" value="Cobalamin-bd"/>
</dbReference>
<dbReference type="SFLD" id="SFLDG01123">
    <property type="entry name" value="methyltransferase_(Class_B)"/>
    <property type="match status" value="1"/>
</dbReference>
<proteinExistence type="predicted"/>
<evidence type="ECO:0000259" key="8">
    <source>
        <dbReference type="PROSITE" id="PS51918"/>
    </source>
</evidence>
<feature type="region of interest" description="Disordered" evidence="7">
    <location>
        <begin position="518"/>
        <end position="541"/>
    </location>
</feature>
<dbReference type="PANTHER" id="PTHR43409:SF3">
    <property type="entry name" value="HYPOTHETICAL METHYLTRANSFERASE"/>
    <property type="match status" value="1"/>
</dbReference>
<keyword evidence="5" id="KW-0408">Iron</keyword>
<protein>
    <submittedName>
        <fullName evidence="9">B12-binding domain-containing radical SAM protein</fullName>
    </submittedName>
</protein>
<dbReference type="Pfam" id="PF02310">
    <property type="entry name" value="B12-binding"/>
    <property type="match status" value="1"/>
</dbReference>
<evidence type="ECO:0000256" key="7">
    <source>
        <dbReference type="SAM" id="MobiDB-lite"/>
    </source>
</evidence>
<dbReference type="PANTHER" id="PTHR43409">
    <property type="entry name" value="ANAEROBIC MAGNESIUM-PROTOPORPHYRIN IX MONOMETHYL ESTER CYCLASE-RELATED"/>
    <property type="match status" value="1"/>
</dbReference>
<dbReference type="Pfam" id="PF13282">
    <property type="entry name" value="DUF4070"/>
    <property type="match status" value="1"/>
</dbReference>
<evidence type="ECO:0000256" key="1">
    <source>
        <dbReference type="ARBA" id="ARBA00001966"/>
    </source>
</evidence>
<reference evidence="10" key="1">
    <citation type="journal article" date="2020" name="Appl. Environ. Microbiol.">
        <title>Diazotrophic Anaeromyxobacter Isolates from Soils.</title>
        <authorList>
            <person name="Masuda Y."/>
            <person name="Yamanaka H."/>
            <person name="Xu Z.X."/>
            <person name="Shiratori Y."/>
            <person name="Aono T."/>
            <person name="Amachi S."/>
            <person name="Senoo K."/>
            <person name="Itoh H."/>
        </authorList>
    </citation>
    <scope>NUCLEOTIDE SEQUENCE [LARGE SCALE GENOMIC DNA]</scope>
    <source>
        <strain evidence="10">R267</strain>
    </source>
</reference>
<dbReference type="InterPro" id="IPR025274">
    <property type="entry name" value="DUF4070"/>
</dbReference>
<dbReference type="InterPro" id="IPR034530">
    <property type="entry name" value="HpnP-like"/>
</dbReference>
<dbReference type="Gene3D" id="3.80.30.20">
    <property type="entry name" value="tm_1862 like domain"/>
    <property type="match status" value="1"/>
</dbReference>
<evidence type="ECO:0000313" key="10">
    <source>
        <dbReference type="Proteomes" id="UP000503640"/>
    </source>
</evidence>
<dbReference type="GO" id="GO:0031419">
    <property type="term" value="F:cobalamin binding"/>
    <property type="evidence" value="ECO:0007669"/>
    <property type="project" value="InterPro"/>
</dbReference>
<dbReference type="SFLD" id="SFLDG01082">
    <property type="entry name" value="B12-binding_domain_containing"/>
    <property type="match status" value="1"/>
</dbReference>
<dbReference type="InterPro" id="IPR051198">
    <property type="entry name" value="BchE-like"/>
</dbReference>
<keyword evidence="6" id="KW-0411">Iron-sulfur</keyword>
<dbReference type="GO" id="GO:0003824">
    <property type="term" value="F:catalytic activity"/>
    <property type="evidence" value="ECO:0007669"/>
    <property type="project" value="InterPro"/>
</dbReference>
<keyword evidence="3" id="KW-0949">S-adenosyl-L-methionine</keyword>
<keyword evidence="2" id="KW-0004">4Fe-4S</keyword>
<evidence type="ECO:0000256" key="2">
    <source>
        <dbReference type="ARBA" id="ARBA00022485"/>
    </source>
</evidence>
<organism evidence="9 10">
    <name type="scientific">Anaeromyxobacter diazotrophicus</name>
    <dbReference type="NCBI Taxonomy" id="2590199"/>
    <lineage>
        <taxon>Bacteria</taxon>
        <taxon>Pseudomonadati</taxon>
        <taxon>Myxococcota</taxon>
        <taxon>Myxococcia</taxon>
        <taxon>Myxococcales</taxon>
        <taxon>Cystobacterineae</taxon>
        <taxon>Anaeromyxobacteraceae</taxon>
        <taxon>Anaeromyxobacter</taxon>
    </lineage>
</organism>
<dbReference type="SFLD" id="SFLDS00029">
    <property type="entry name" value="Radical_SAM"/>
    <property type="match status" value="1"/>
</dbReference>
<evidence type="ECO:0000256" key="5">
    <source>
        <dbReference type="ARBA" id="ARBA00023004"/>
    </source>
</evidence>
<dbReference type="PROSITE" id="PS51918">
    <property type="entry name" value="RADICAL_SAM"/>
    <property type="match status" value="1"/>
</dbReference>
<comment type="cofactor">
    <cofactor evidence="1">
        <name>[4Fe-4S] cluster</name>
        <dbReference type="ChEBI" id="CHEBI:49883"/>
    </cofactor>
</comment>
<dbReference type="GO" id="GO:0051539">
    <property type="term" value="F:4 iron, 4 sulfur cluster binding"/>
    <property type="evidence" value="ECO:0007669"/>
    <property type="project" value="UniProtKB-KW"/>
</dbReference>
<dbReference type="SUPFAM" id="SSF102114">
    <property type="entry name" value="Radical SAM enzymes"/>
    <property type="match status" value="1"/>
</dbReference>
<dbReference type="RefSeq" id="WP_176069017.1">
    <property type="nucleotide sequence ID" value="NZ_BJTG01000015.1"/>
</dbReference>
<dbReference type="InterPro" id="IPR058240">
    <property type="entry name" value="rSAM_sf"/>
</dbReference>
<dbReference type="Pfam" id="PF04055">
    <property type="entry name" value="Radical_SAM"/>
    <property type="match status" value="1"/>
</dbReference>
<dbReference type="InterPro" id="IPR006638">
    <property type="entry name" value="Elp3/MiaA/NifB-like_rSAM"/>
</dbReference>
<gene>
    <name evidence="9" type="ORF">AMYX_42220</name>
</gene>
<dbReference type="GO" id="GO:0005829">
    <property type="term" value="C:cytosol"/>
    <property type="evidence" value="ECO:0007669"/>
    <property type="project" value="TreeGrafter"/>
</dbReference>
<evidence type="ECO:0000256" key="4">
    <source>
        <dbReference type="ARBA" id="ARBA00022723"/>
    </source>
</evidence>
<dbReference type="SMART" id="SM00729">
    <property type="entry name" value="Elp3"/>
    <property type="match status" value="1"/>
</dbReference>
<dbReference type="AlphaFoldDB" id="A0A7I9VT52"/>
<feature type="domain" description="Radical SAM core" evidence="8">
    <location>
        <begin position="166"/>
        <end position="390"/>
    </location>
</feature>
<evidence type="ECO:0000256" key="3">
    <source>
        <dbReference type="ARBA" id="ARBA00022691"/>
    </source>
</evidence>
<accession>A0A7I9VT52</accession>
<evidence type="ECO:0000256" key="6">
    <source>
        <dbReference type="ARBA" id="ARBA00023014"/>
    </source>
</evidence>
<comment type="caution">
    <text evidence="9">The sequence shown here is derived from an EMBL/GenBank/DDBJ whole genome shotgun (WGS) entry which is preliminary data.</text>
</comment>